<sequence>MVRGTRAAAGHTRQRSEERDREMSKGNSETRGGQEDVGAAEIRHAVALAAEAAFKAFDWDTAVPDRVIQSSGTNNKGPGNELSHVIPGYTAPTEARSQTTLGG</sequence>
<feature type="region of interest" description="Disordered" evidence="1">
    <location>
        <begin position="68"/>
        <end position="103"/>
    </location>
</feature>
<name>K0RB28_THAOC</name>
<dbReference type="AlphaFoldDB" id="K0RB28"/>
<feature type="non-terminal residue" evidence="2">
    <location>
        <position position="103"/>
    </location>
</feature>
<evidence type="ECO:0000313" key="3">
    <source>
        <dbReference type="Proteomes" id="UP000266841"/>
    </source>
</evidence>
<feature type="region of interest" description="Disordered" evidence="1">
    <location>
        <begin position="1"/>
        <end position="38"/>
    </location>
</feature>
<gene>
    <name evidence="2" type="ORF">THAOC_29963</name>
</gene>
<evidence type="ECO:0000256" key="1">
    <source>
        <dbReference type="SAM" id="MobiDB-lite"/>
    </source>
</evidence>
<protein>
    <submittedName>
        <fullName evidence="2">Uncharacterized protein</fullName>
    </submittedName>
</protein>
<dbReference type="EMBL" id="AGNL01042597">
    <property type="protein sequence ID" value="EJK50923.1"/>
    <property type="molecule type" value="Genomic_DNA"/>
</dbReference>
<accession>K0RB28</accession>
<dbReference type="Proteomes" id="UP000266841">
    <property type="component" value="Unassembled WGS sequence"/>
</dbReference>
<feature type="compositionally biased region" description="Polar residues" evidence="1">
    <location>
        <begin position="68"/>
        <end position="77"/>
    </location>
</feature>
<organism evidence="2 3">
    <name type="scientific">Thalassiosira oceanica</name>
    <name type="common">Marine diatom</name>
    <dbReference type="NCBI Taxonomy" id="159749"/>
    <lineage>
        <taxon>Eukaryota</taxon>
        <taxon>Sar</taxon>
        <taxon>Stramenopiles</taxon>
        <taxon>Ochrophyta</taxon>
        <taxon>Bacillariophyta</taxon>
        <taxon>Coscinodiscophyceae</taxon>
        <taxon>Thalassiosirophycidae</taxon>
        <taxon>Thalassiosirales</taxon>
        <taxon>Thalassiosiraceae</taxon>
        <taxon>Thalassiosira</taxon>
    </lineage>
</organism>
<evidence type="ECO:0000313" key="2">
    <source>
        <dbReference type="EMBL" id="EJK50923.1"/>
    </source>
</evidence>
<proteinExistence type="predicted"/>
<feature type="compositionally biased region" description="Basic and acidic residues" evidence="1">
    <location>
        <begin position="14"/>
        <end position="24"/>
    </location>
</feature>
<keyword evidence="3" id="KW-1185">Reference proteome</keyword>
<reference evidence="2 3" key="1">
    <citation type="journal article" date="2012" name="Genome Biol.">
        <title>Genome and low-iron response of an oceanic diatom adapted to chronic iron limitation.</title>
        <authorList>
            <person name="Lommer M."/>
            <person name="Specht M."/>
            <person name="Roy A.S."/>
            <person name="Kraemer L."/>
            <person name="Andreson R."/>
            <person name="Gutowska M.A."/>
            <person name="Wolf J."/>
            <person name="Bergner S.V."/>
            <person name="Schilhabel M.B."/>
            <person name="Klostermeier U.C."/>
            <person name="Beiko R.G."/>
            <person name="Rosenstiel P."/>
            <person name="Hippler M."/>
            <person name="Laroche J."/>
        </authorList>
    </citation>
    <scope>NUCLEOTIDE SEQUENCE [LARGE SCALE GENOMIC DNA]</scope>
    <source>
        <strain evidence="2 3">CCMP1005</strain>
    </source>
</reference>
<comment type="caution">
    <text evidence="2">The sequence shown here is derived from an EMBL/GenBank/DDBJ whole genome shotgun (WGS) entry which is preliminary data.</text>
</comment>